<feature type="compositionally biased region" description="Low complexity" evidence="5">
    <location>
        <begin position="922"/>
        <end position="934"/>
    </location>
</feature>
<keyword evidence="4" id="KW-0539">Nucleus</keyword>
<evidence type="ECO:0000313" key="8">
    <source>
        <dbReference type="EMBL" id="KAJ1720988.1"/>
    </source>
</evidence>
<dbReference type="PANTHER" id="PTHR15272:SF0">
    <property type="entry name" value="CHROMATIN ASSEMBLY FACTOR 1 SUBUNIT A"/>
    <property type="match status" value="1"/>
</dbReference>
<feature type="compositionally biased region" description="Polar residues" evidence="5">
    <location>
        <begin position="690"/>
        <end position="700"/>
    </location>
</feature>
<feature type="compositionally biased region" description="Basic residues" evidence="5">
    <location>
        <begin position="835"/>
        <end position="844"/>
    </location>
</feature>
<dbReference type="Proteomes" id="UP001149813">
    <property type="component" value="Unassembled WGS sequence"/>
</dbReference>
<feature type="compositionally biased region" description="Low complexity" evidence="5">
    <location>
        <begin position="285"/>
        <end position="295"/>
    </location>
</feature>
<evidence type="ECO:0000256" key="5">
    <source>
        <dbReference type="SAM" id="MobiDB-lite"/>
    </source>
</evidence>
<comment type="subcellular location">
    <subcellularLocation>
        <location evidence="1">Nucleus</location>
    </subcellularLocation>
</comment>
<evidence type="ECO:0000259" key="7">
    <source>
        <dbReference type="Pfam" id="PF21796"/>
    </source>
</evidence>
<dbReference type="GO" id="GO:0006281">
    <property type="term" value="P:DNA repair"/>
    <property type="evidence" value="ECO:0007669"/>
    <property type="project" value="UniProtKB-KW"/>
</dbReference>
<feature type="region of interest" description="Disordered" evidence="5">
    <location>
        <begin position="690"/>
        <end position="715"/>
    </location>
</feature>
<feature type="compositionally biased region" description="Acidic residues" evidence="5">
    <location>
        <begin position="552"/>
        <end position="579"/>
    </location>
</feature>
<sequence>MTAAENQAMPKKKKAASIMSFFGRSTPKKDTEATLPLNPASPQIQDTSDCMIVESTPTKSKSKPQAEAAPDTPSRSTLVTYRNGKIVYSEKKLGLERHPSVIAAVFGFHQLIAKMKQESAESLPLTSIPTEHRPLVAMMVQERDVTIGSLVKSIESQLCPVVFGQDSSSKSDILAPGVVEATILEIADHKNYGVLLSDIQKSCQMPLEDVPNNLSIQRWEVRDISLLPGDVREIVLKRRKAREEAHEECVQWFRSLDIEIQGQILSGTLKKLKLSALSTPASSAPAATASATGAGNHSQTGKSADVSSEKPGKDRQHLLPGQRSLQNFFTRDKGPDKSKRDSDTQHSSRNQSYYESAFMAFHLRRNTTIYKYERPSSFDPTRIDATLGSPSLQLEDSMQSGGSTDVRSLLNEFVNSGAIEANCPSFSAPATGTHDMDEAEMLQWRLEQLPIKLIHFHGSQRPAYWGTWSRQLRNVSGRRPFAQDTTVIDYDVDSEAEWGADEGEGEELNSDDDDDDDDDADEDEDDDEDDEDFDEERAFIVGDLATGPDNVSDQDGDSDSDTESTFVSEDEAIEDIDPSEEVCANDMEVDESNASDDGVEVVSSIRPMRSRRKVPLEQQQRNLAEIRKEDRLLQRQRRRQRVQPLVPATIGLIWDEGDVVGSDEQDNSNLLASLVVKPLRATLPLSISTDPEAIQPSQQKDAVLKPDAASSSLNRKNRDITDQDLFILVNIVHGSSLGVLRLVEELKPKLPDVSKAHIERLIHEHATKEKRAPSTRPLWYVNAELVQRAKNARAVEGGLFASVEQTVLQFKNDTQDLSGNAGYSTGAISDERNPAKRKQRRHKNPLLPSKEQVDGSGEVVFPGPFSSAYSTVDTIPLDQATADYRLALSRIRESKKDSIVIGKKATDVPQNNTGPDDIDIVPASPESSSYYSED</sequence>
<feature type="compositionally biased region" description="Acidic residues" evidence="5">
    <location>
        <begin position="490"/>
        <end position="535"/>
    </location>
</feature>
<reference evidence="8" key="1">
    <citation type="submission" date="2022-07" db="EMBL/GenBank/DDBJ databases">
        <title>Phylogenomic reconstructions and comparative analyses of Kickxellomycotina fungi.</title>
        <authorList>
            <person name="Reynolds N.K."/>
            <person name="Stajich J.E."/>
            <person name="Barry K."/>
            <person name="Grigoriev I.V."/>
            <person name="Crous P."/>
            <person name="Smith M.E."/>
        </authorList>
    </citation>
    <scope>NUCLEOTIDE SEQUENCE</scope>
    <source>
        <strain evidence="8">NBRC 32514</strain>
    </source>
</reference>
<dbReference type="PANTHER" id="PTHR15272">
    <property type="entry name" value="CHROMATIN ASSEMBLY FACTOR 1 SUBUNIT A CAF-1 SUBUNIT A"/>
    <property type="match status" value="1"/>
</dbReference>
<evidence type="ECO:0000313" key="9">
    <source>
        <dbReference type="Proteomes" id="UP001149813"/>
    </source>
</evidence>
<dbReference type="InterPro" id="IPR022043">
    <property type="entry name" value="CAF1A_DD"/>
</dbReference>
<feature type="region of interest" description="Disordered" evidence="5">
    <location>
        <begin position="819"/>
        <end position="857"/>
    </location>
</feature>
<dbReference type="GO" id="GO:0006334">
    <property type="term" value="P:nucleosome assembly"/>
    <property type="evidence" value="ECO:0007669"/>
    <property type="project" value="TreeGrafter"/>
</dbReference>
<keyword evidence="3" id="KW-0234">DNA repair</keyword>
<protein>
    <submittedName>
        <fullName evidence="8">Uncharacterized protein</fullName>
    </submittedName>
</protein>
<dbReference type="Pfam" id="PF21796">
    <property type="entry name" value="Cac1_C"/>
    <property type="match status" value="1"/>
</dbReference>
<evidence type="ECO:0000256" key="1">
    <source>
        <dbReference type="ARBA" id="ARBA00004123"/>
    </source>
</evidence>
<accession>A0A9W8CRC4</accession>
<feature type="region of interest" description="Disordered" evidence="5">
    <location>
        <begin position="22"/>
        <end position="76"/>
    </location>
</feature>
<feature type="region of interest" description="Disordered" evidence="5">
    <location>
        <begin position="285"/>
        <end position="351"/>
    </location>
</feature>
<proteinExistence type="predicted"/>
<dbReference type="GO" id="GO:0033186">
    <property type="term" value="C:CAF-1 complex"/>
    <property type="evidence" value="ECO:0007669"/>
    <property type="project" value="TreeGrafter"/>
</dbReference>
<feature type="compositionally biased region" description="Basic and acidic residues" evidence="5">
    <location>
        <begin position="330"/>
        <end position="346"/>
    </location>
</feature>
<feature type="domain" description="Chromatin assembly factor 1 subunit A dimerization" evidence="6">
    <location>
        <begin position="452"/>
        <end position="525"/>
    </location>
</feature>
<dbReference type="Pfam" id="PF12253">
    <property type="entry name" value="CAF1A_dimeriz"/>
    <property type="match status" value="1"/>
</dbReference>
<keyword evidence="9" id="KW-1185">Reference proteome</keyword>
<keyword evidence="2" id="KW-0227">DNA damage</keyword>
<dbReference type="GO" id="GO:0005634">
    <property type="term" value="C:nucleus"/>
    <property type="evidence" value="ECO:0007669"/>
    <property type="project" value="UniProtKB-SubCell"/>
</dbReference>
<gene>
    <name evidence="8" type="ORF">LPJ53_004446</name>
</gene>
<evidence type="ECO:0000256" key="3">
    <source>
        <dbReference type="ARBA" id="ARBA00023204"/>
    </source>
</evidence>
<dbReference type="InterPro" id="IPR048800">
    <property type="entry name" value="Cac1-like_C"/>
</dbReference>
<comment type="caution">
    <text evidence="8">The sequence shown here is derived from an EMBL/GenBank/DDBJ whole genome shotgun (WGS) entry which is preliminary data.</text>
</comment>
<organism evidence="8 9">
    <name type="scientific">Coemansia erecta</name>
    <dbReference type="NCBI Taxonomy" id="147472"/>
    <lineage>
        <taxon>Eukaryota</taxon>
        <taxon>Fungi</taxon>
        <taxon>Fungi incertae sedis</taxon>
        <taxon>Zoopagomycota</taxon>
        <taxon>Kickxellomycotina</taxon>
        <taxon>Kickxellomycetes</taxon>
        <taxon>Kickxellales</taxon>
        <taxon>Kickxellaceae</taxon>
        <taxon>Coemansia</taxon>
    </lineage>
</organism>
<name>A0A9W8CRC4_9FUNG</name>
<evidence type="ECO:0000256" key="2">
    <source>
        <dbReference type="ARBA" id="ARBA00022763"/>
    </source>
</evidence>
<dbReference type="EMBL" id="JANBOJ010000208">
    <property type="protein sequence ID" value="KAJ1720988.1"/>
    <property type="molecule type" value="Genomic_DNA"/>
</dbReference>
<evidence type="ECO:0000259" key="6">
    <source>
        <dbReference type="Pfam" id="PF12253"/>
    </source>
</evidence>
<dbReference type="AlphaFoldDB" id="A0A9W8CRC4"/>
<dbReference type="OrthoDB" id="440676at2759"/>
<feature type="region of interest" description="Disordered" evidence="5">
    <location>
        <begin position="902"/>
        <end position="934"/>
    </location>
</feature>
<feature type="compositionally biased region" description="Basic and acidic residues" evidence="5">
    <location>
        <begin position="307"/>
        <end position="317"/>
    </location>
</feature>
<feature type="domain" description="Chromatin assembly factor 1 subunit Cac1-like C-terminal" evidence="7">
    <location>
        <begin position="728"/>
        <end position="770"/>
    </location>
</feature>
<evidence type="ECO:0000256" key="4">
    <source>
        <dbReference type="ARBA" id="ARBA00023242"/>
    </source>
</evidence>
<feature type="region of interest" description="Disordered" evidence="5">
    <location>
        <begin position="486"/>
        <end position="579"/>
    </location>
</feature>
<feature type="compositionally biased region" description="Polar residues" evidence="5">
    <location>
        <begin position="296"/>
        <end position="306"/>
    </location>
</feature>